<dbReference type="RefSeq" id="WP_074648521.1">
    <property type="nucleotide sequence ID" value="NZ_FOIL01000004.1"/>
</dbReference>
<dbReference type="PANTHER" id="PTHR43022">
    <property type="entry name" value="PROTEIN SMF"/>
    <property type="match status" value="1"/>
</dbReference>
<sequence length="371" mass="41021">MYEEEDRLAAVWMSHRQGIGAVSAQKLINLAGGYRNVLRLSGNELDNAGILTERQRKMLTETLHDGSAREEAMRDLERMKRYGIRIVLPEDAAFPEKLRRIPDPPMWLYVKGKLPDGDQKACALIGARTCTEYGKEEAEYFGGLLAENRIPVISGMALGIDSFALRGALGKDGECYAVLGCGVNICYPREAGDIFSKITENGGILSEHPLDCPALPQHFPVRNRIISGLADMVLIVEAKRKSGSLITADLALDQGKDIFALPGRRTDPLSEGTNRLIRVGAGIVTGPEDVLEYFGLDAKKGRKQSGVCDSRLVKNEKKVYSAIDSHPRHIEEIMKRSGLSWGECLVALMKLEIYGLAVQPDNQYYMKKLDK</sequence>
<dbReference type="Pfam" id="PF02481">
    <property type="entry name" value="DNA_processg_A"/>
    <property type="match status" value="1"/>
</dbReference>
<dbReference type="Gene3D" id="1.10.10.10">
    <property type="entry name" value="Winged helix-like DNA-binding domain superfamily/Winged helix DNA-binding domain"/>
    <property type="match status" value="1"/>
</dbReference>
<accession>A0A1I0BL36</accession>
<evidence type="ECO:0000313" key="5">
    <source>
        <dbReference type="Proteomes" id="UP000199820"/>
    </source>
</evidence>
<evidence type="ECO:0000313" key="4">
    <source>
        <dbReference type="EMBL" id="SET07652.1"/>
    </source>
</evidence>
<dbReference type="PANTHER" id="PTHR43022:SF1">
    <property type="entry name" value="PROTEIN SMF"/>
    <property type="match status" value="1"/>
</dbReference>
<feature type="domain" description="DprA winged helix" evidence="3">
    <location>
        <begin position="315"/>
        <end position="359"/>
    </location>
</feature>
<name>A0A1I0BL36_9FIRM</name>
<dbReference type="Pfam" id="PF17782">
    <property type="entry name" value="WHD_DprA"/>
    <property type="match status" value="1"/>
</dbReference>
<protein>
    <submittedName>
        <fullName evidence="4">DNA processing protein</fullName>
    </submittedName>
</protein>
<organism evidence="4 5">
    <name type="scientific">[Clostridium] aminophilum</name>
    <dbReference type="NCBI Taxonomy" id="1526"/>
    <lineage>
        <taxon>Bacteria</taxon>
        <taxon>Bacillati</taxon>
        <taxon>Bacillota</taxon>
        <taxon>Clostridia</taxon>
        <taxon>Lachnospirales</taxon>
        <taxon>Lachnospiraceae</taxon>
    </lineage>
</organism>
<dbReference type="NCBIfam" id="TIGR00732">
    <property type="entry name" value="dprA"/>
    <property type="match status" value="1"/>
</dbReference>
<gene>
    <name evidence="4" type="ORF">SAMN04487771_100493</name>
</gene>
<dbReference type="GO" id="GO:0009294">
    <property type="term" value="P:DNA-mediated transformation"/>
    <property type="evidence" value="ECO:0007669"/>
    <property type="project" value="InterPro"/>
</dbReference>
<comment type="similarity">
    <text evidence="1">Belongs to the DprA/Smf family.</text>
</comment>
<dbReference type="Proteomes" id="UP000199820">
    <property type="component" value="Unassembled WGS sequence"/>
</dbReference>
<dbReference type="InterPro" id="IPR041614">
    <property type="entry name" value="DprA_WH"/>
</dbReference>
<proteinExistence type="inferred from homology"/>
<dbReference type="AlphaFoldDB" id="A0A1I0BL36"/>
<dbReference type="SUPFAM" id="SSF102405">
    <property type="entry name" value="MCP/YpsA-like"/>
    <property type="match status" value="1"/>
</dbReference>
<dbReference type="InterPro" id="IPR003488">
    <property type="entry name" value="DprA"/>
</dbReference>
<evidence type="ECO:0000259" key="3">
    <source>
        <dbReference type="Pfam" id="PF17782"/>
    </source>
</evidence>
<dbReference type="InterPro" id="IPR036388">
    <property type="entry name" value="WH-like_DNA-bd_sf"/>
</dbReference>
<evidence type="ECO:0000256" key="1">
    <source>
        <dbReference type="ARBA" id="ARBA00006525"/>
    </source>
</evidence>
<keyword evidence="5" id="KW-1185">Reference proteome</keyword>
<dbReference type="InterPro" id="IPR057666">
    <property type="entry name" value="DrpA_SLOG"/>
</dbReference>
<feature type="domain" description="Smf/DprA SLOG" evidence="2">
    <location>
        <begin position="86"/>
        <end position="294"/>
    </location>
</feature>
<dbReference type="Gene3D" id="3.40.50.450">
    <property type="match status" value="1"/>
</dbReference>
<dbReference type="STRING" id="1526.SAMN02910262_00456"/>
<reference evidence="4 5" key="1">
    <citation type="submission" date="2016-10" db="EMBL/GenBank/DDBJ databases">
        <authorList>
            <person name="de Groot N.N."/>
        </authorList>
    </citation>
    <scope>NUCLEOTIDE SEQUENCE [LARGE SCALE GENOMIC DNA]</scope>
    <source>
        <strain evidence="4 5">KH1P1</strain>
    </source>
</reference>
<dbReference type="EMBL" id="FOIL01000004">
    <property type="protein sequence ID" value="SET07652.1"/>
    <property type="molecule type" value="Genomic_DNA"/>
</dbReference>
<evidence type="ECO:0000259" key="2">
    <source>
        <dbReference type="Pfam" id="PF02481"/>
    </source>
</evidence>